<dbReference type="Proteomes" id="UP000694930">
    <property type="component" value="Chromosome 5"/>
</dbReference>
<reference evidence="2" key="1">
    <citation type="journal article" date="2014" name="Nat. Genet.">
        <title>The genome of the stress-tolerant wild tomato species Solanum pennellii.</title>
        <authorList>
            <person name="Bolger A."/>
            <person name="Scossa F."/>
            <person name="Bolger M.E."/>
            <person name="Lanz C."/>
            <person name="Maumus F."/>
            <person name="Tohge T."/>
            <person name="Quesneville H."/>
            <person name="Alseekh S."/>
            <person name="Sorensen I."/>
            <person name="Lichtenstein G."/>
            <person name="Fich E.A."/>
            <person name="Conte M."/>
            <person name="Keller H."/>
            <person name="Schneeberger K."/>
            <person name="Schwacke R."/>
            <person name="Ofner I."/>
            <person name="Vrebalov J."/>
            <person name="Xu Y."/>
            <person name="Osorio S."/>
            <person name="Aflitos S.A."/>
            <person name="Schijlen E."/>
            <person name="Jimenez-Gomez J.M."/>
            <person name="Ryngajllo M."/>
            <person name="Kimura S."/>
            <person name="Kumar R."/>
            <person name="Koenig D."/>
            <person name="Headland L.R."/>
            <person name="Maloof J.N."/>
            <person name="Sinha N."/>
            <person name="van Ham R.C."/>
            <person name="Lankhorst R.K."/>
            <person name="Mao L."/>
            <person name="Vogel A."/>
            <person name="Arsova B."/>
            <person name="Panstruga R."/>
            <person name="Fei Z."/>
            <person name="Rose J.K."/>
            <person name="Zamir D."/>
            <person name="Carrari F."/>
            <person name="Giovannoni J.J."/>
            <person name="Weigel D."/>
            <person name="Usadel B."/>
            <person name="Fernie A.R."/>
        </authorList>
    </citation>
    <scope>NUCLEOTIDE SEQUENCE [LARGE SCALE GENOMIC DNA]</scope>
    <source>
        <strain evidence="2">cv. LA0716</strain>
    </source>
</reference>
<reference evidence="3" key="2">
    <citation type="submission" date="2025-08" db="UniProtKB">
        <authorList>
            <consortium name="RefSeq"/>
        </authorList>
    </citation>
    <scope>IDENTIFICATION</scope>
</reference>
<protein>
    <submittedName>
        <fullName evidence="3">Uncharacterized protein LOC107019017</fullName>
    </submittedName>
</protein>
<sequence>MENSGATNLQKQITYQEKGTQTEPDTTEKILKAINTLSTKVDSMGKELQNLKANSQQHDYKYAELRQHVELRRSEDAKIPELQGDDGKLRKTHNNVCLDTAAGTSKRINTNLNQLFAKPFTQKPQMQIPAEPQTSTYAISLQNDKKRYNYITQSYIENIHKIQTYLNLNPRSTQTKNPEEDYITQKLQGYNKLIAQPKTNPNLVKTCYNYGLLNTVYTYTGEEIAGIPELHRAFLTYKRITKGNLFYIKCYTAPAEILYEEIKSPIQVVKIGLTRDMIIPEEIEKQNEIPKVEIPNFYANKRIIGIATIIQELANNYLNGNAIWSYYARDQVMIYANSKELRESDMDEVQRWILSLLKPEEQPSTRALKKGFISEDLLVRYCKLISYKYPDHKCSKCNGEDNVIPTVDLG</sequence>
<evidence type="ECO:0000313" key="2">
    <source>
        <dbReference type="Proteomes" id="UP000694930"/>
    </source>
</evidence>
<name>A0ABM1GS46_SOLPN</name>
<evidence type="ECO:0000256" key="1">
    <source>
        <dbReference type="SAM" id="MobiDB-lite"/>
    </source>
</evidence>
<proteinExistence type="predicted"/>
<dbReference type="RefSeq" id="XP_015075090.1">
    <property type="nucleotide sequence ID" value="XM_015219604.2"/>
</dbReference>
<gene>
    <name evidence="3" type="primary">LOC107019017</name>
</gene>
<keyword evidence="2" id="KW-1185">Reference proteome</keyword>
<evidence type="ECO:0000313" key="3">
    <source>
        <dbReference type="RefSeq" id="XP_015075090.1"/>
    </source>
</evidence>
<accession>A0ABM1GS46</accession>
<organism evidence="2 3">
    <name type="scientific">Solanum pennellii</name>
    <name type="common">Tomato</name>
    <name type="synonym">Lycopersicon pennellii</name>
    <dbReference type="NCBI Taxonomy" id="28526"/>
    <lineage>
        <taxon>Eukaryota</taxon>
        <taxon>Viridiplantae</taxon>
        <taxon>Streptophyta</taxon>
        <taxon>Embryophyta</taxon>
        <taxon>Tracheophyta</taxon>
        <taxon>Spermatophyta</taxon>
        <taxon>Magnoliopsida</taxon>
        <taxon>eudicotyledons</taxon>
        <taxon>Gunneridae</taxon>
        <taxon>Pentapetalae</taxon>
        <taxon>asterids</taxon>
        <taxon>lamiids</taxon>
        <taxon>Solanales</taxon>
        <taxon>Solanaceae</taxon>
        <taxon>Solanoideae</taxon>
        <taxon>Solaneae</taxon>
        <taxon>Solanum</taxon>
        <taxon>Solanum subgen. Lycopersicon</taxon>
    </lineage>
</organism>
<dbReference type="GeneID" id="107019017"/>
<feature type="region of interest" description="Disordered" evidence="1">
    <location>
        <begin position="1"/>
        <end position="24"/>
    </location>
</feature>